<organism evidence="1 2">
    <name type="scientific">Belliella filtrata</name>
    <dbReference type="NCBI Taxonomy" id="2923435"/>
    <lineage>
        <taxon>Bacteria</taxon>
        <taxon>Pseudomonadati</taxon>
        <taxon>Bacteroidota</taxon>
        <taxon>Cytophagia</taxon>
        <taxon>Cytophagales</taxon>
        <taxon>Cyclobacteriaceae</taxon>
        <taxon>Belliella</taxon>
    </lineage>
</organism>
<gene>
    <name evidence="1" type="ORF">MM239_15930</name>
</gene>
<comment type="caution">
    <text evidence="1">The sequence shown here is derived from an EMBL/GenBank/DDBJ whole genome shotgun (WGS) entry which is preliminary data.</text>
</comment>
<dbReference type="EMBL" id="JAKZGP010000050">
    <property type="protein sequence ID" value="MCH7410898.1"/>
    <property type="molecule type" value="Genomic_DNA"/>
</dbReference>
<accession>A0ABS9V3B5</accession>
<dbReference type="InterPro" id="IPR055679">
    <property type="entry name" value="DUF7255"/>
</dbReference>
<reference evidence="1" key="1">
    <citation type="submission" date="2022-03" db="EMBL/GenBank/DDBJ databases">
        <title>De novo assembled genomes of Belliella spp. (Cyclobacteriaceae) strains.</title>
        <authorList>
            <person name="Szabo A."/>
            <person name="Korponai K."/>
            <person name="Felfoldi T."/>
        </authorList>
    </citation>
    <scope>NUCLEOTIDE SEQUENCE</scope>
    <source>
        <strain evidence="1">DSM 111904</strain>
    </source>
</reference>
<keyword evidence="2" id="KW-1185">Reference proteome</keyword>
<protein>
    <submittedName>
        <fullName evidence="1">Uncharacterized protein</fullName>
    </submittedName>
</protein>
<dbReference type="Proteomes" id="UP001165489">
    <property type="component" value="Unassembled WGS sequence"/>
</dbReference>
<proteinExistence type="predicted"/>
<evidence type="ECO:0000313" key="2">
    <source>
        <dbReference type="Proteomes" id="UP001165489"/>
    </source>
</evidence>
<name>A0ABS9V3B5_9BACT</name>
<sequence>MHQIKVDNLIKILKESELEIEELFSLTVNPAYVKGKGEEILHETLQLIGGNVKHLPLLEHLKFDFKIKRNLFVYDDQVHFNRYRLSTFKSSLYESFSYNWIEGYKRMCRTFEKECLKSGLQSRVWEGPPIASRLFGKAEEAGDLSGNGSSGWKLNAYNDAQYDLVSRLHGYKLIRIPLYENLMIGGSLKKIDDLLLNPKEASFQAIHNWLIRKMDN</sequence>
<dbReference type="RefSeq" id="WP_241349256.1">
    <property type="nucleotide sequence ID" value="NZ_JAKZGP010000050.1"/>
</dbReference>
<dbReference type="Pfam" id="PF23913">
    <property type="entry name" value="DUF7255"/>
    <property type="match status" value="1"/>
</dbReference>
<evidence type="ECO:0000313" key="1">
    <source>
        <dbReference type="EMBL" id="MCH7410898.1"/>
    </source>
</evidence>